<dbReference type="EMBL" id="PGCI01000053">
    <property type="protein sequence ID" value="PLW44879.1"/>
    <property type="molecule type" value="Genomic_DNA"/>
</dbReference>
<reference evidence="4 5" key="1">
    <citation type="submission" date="2017-11" db="EMBL/GenBank/DDBJ databases">
        <title>De novo assembly and phasing of dikaryotic genomes from two isolates of Puccinia coronata f. sp. avenae, the causal agent of oat crown rust.</title>
        <authorList>
            <person name="Miller M.E."/>
            <person name="Zhang Y."/>
            <person name="Omidvar V."/>
            <person name="Sperschneider J."/>
            <person name="Schwessinger B."/>
            <person name="Raley C."/>
            <person name="Palmer J.M."/>
            <person name="Garnica D."/>
            <person name="Upadhyaya N."/>
            <person name="Rathjen J."/>
            <person name="Taylor J.M."/>
            <person name="Park R.F."/>
            <person name="Dodds P.N."/>
            <person name="Hirsch C.D."/>
            <person name="Kianian S.F."/>
            <person name="Figueroa M."/>
        </authorList>
    </citation>
    <scope>NUCLEOTIDE SEQUENCE [LARGE SCALE GENOMIC DNA]</scope>
    <source>
        <strain evidence="2">12NC29</strain>
        <strain evidence="3">12SD80</strain>
    </source>
</reference>
<evidence type="ECO:0000313" key="3">
    <source>
        <dbReference type="EMBL" id="PLW44879.1"/>
    </source>
</evidence>
<name>A0A2N5V3X9_9BASI</name>
<protein>
    <submittedName>
        <fullName evidence="2">Uncharacterized protein</fullName>
    </submittedName>
</protein>
<organism evidence="2 4">
    <name type="scientific">Puccinia coronata f. sp. avenae</name>
    <dbReference type="NCBI Taxonomy" id="200324"/>
    <lineage>
        <taxon>Eukaryota</taxon>
        <taxon>Fungi</taxon>
        <taxon>Dikarya</taxon>
        <taxon>Basidiomycota</taxon>
        <taxon>Pucciniomycotina</taxon>
        <taxon>Pucciniomycetes</taxon>
        <taxon>Pucciniales</taxon>
        <taxon>Pucciniaceae</taxon>
        <taxon>Puccinia</taxon>
    </lineage>
</organism>
<dbReference type="Proteomes" id="UP000235388">
    <property type="component" value="Unassembled WGS sequence"/>
</dbReference>
<sequence>MSDGSRHYYRYHVHLRDTITRPPGVDACLHYCEVTSSTDIIREVWYGGLGF</sequence>
<proteinExistence type="predicted"/>
<dbReference type="AlphaFoldDB" id="A0A2N5V3X9"/>
<gene>
    <name evidence="2" type="ORF">PCANC_12333</name>
    <name evidence="1" type="ORF">PCANC_21298</name>
    <name evidence="3" type="ORF">PCASD_09158</name>
</gene>
<evidence type="ECO:0000313" key="4">
    <source>
        <dbReference type="Proteomes" id="UP000235388"/>
    </source>
</evidence>
<comment type="caution">
    <text evidence="2">The sequence shown here is derived from an EMBL/GenBank/DDBJ whole genome shotgun (WGS) entry which is preliminary data.</text>
</comment>
<keyword evidence="4" id="KW-1185">Reference proteome</keyword>
<accession>A0A2N5V3X9</accession>
<evidence type="ECO:0000313" key="5">
    <source>
        <dbReference type="Proteomes" id="UP000235392"/>
    </source>
</evidence>
<dbReference type="EMBL" id="PGCJ01001048">
    <property type="protein sequence ID" value="PLW10744.1"/>
    <property type="molecule type" value="Genomic_DNA"/>
</dbReference>
<dbReference type="EMBL" id="PGCJ01000135">
    <property type="protein sequence ID" value="PLW44646.1"/>
    <property type="molecule type" value="Genomic_DNA"/>
</dbReference>
<dbReference type="Proteomes" id="UP000235392">
    <property type="component" value="Unassembled WGS sequence"/>
</dbReference>
<evidence type="ECO:0000313" key="2">
    <source>
        <dbReference type="EMBL" id="PLW44646.1"/>
    </source>
</evidence>
<evidence type="ECO:0000313" key="1">
    <source>
        <dbReference type="EMBL" id="PLW10744.1"/>
    </source>
</evidence>